<dbReference type="PANTHER" id="PTHR35468">
    <property type="entry name" value="MYOSIN-LIKE PROTEIN"/>
    <property type="match status" value="1"/>
</dbReference>
<evidence type="ECO:0000313" key="2">
    <source>
        <dbReference type="RefSeq" id="XP_038979213.1"/>
    </source>
</evidence>
<keyword evidence="1" id="KW-1185">Reference proteome</keyword>
<evidence type="ECO:0000313" key="1">
    <source>
        <dbReference type="Proteomes" id="UP000228380"/>
    </source>
</evidence>
<dbReference type="AlphaFoldDB" id="A0A8B9A5S2"/>
<dbReference type="OrthoDB" id="1921697at2759"/>
<dbReference type="Proteomes" id="UP000228380">
    <property type="component" value="Unplaced"/>
</dbReference>
<reference evidence="2" key="1">
    <citation type="submission" date="2025-08" db="UniProtKB">
        <authorList>
            <consortium name="RefSeq"/>
        </authorList>
    </citation>
    <scope>IDENTIFICATION</scope>
    <source>
        <tissue evidence="2">Young leaves</tissue>
    </source>
</reference>
<dbReference type="KEGG" id="pda:120109556"/>
<proteinExistence type="predicted"/>
<accession>A0A8B9A5S2</accession>
<gene>
    <name evidence="2" type="primary">LOC120109556</name>
</gene>
<dbReference type="PANTHER" id="PTHR35468:SF1">
    <property type="entry name" value="MYOSIN-LIKE PROTEIN"/>
    <property type="match status" value="1"/>
</dbReference>
<dbReference type="RefSeq" id="XP_038979213.1">
    <property type="nucleotide sequence ID" value="XM_039123285.1"/>
</dbReference>
<protein>
    <submittedName>
        <fullName evidence="2">Uncharacterized protein LOC120109556</fullName>
    </submittedName>
</protein>
<dbReference type="GeneID" id="120109556"/>
<sequence>MEQVRVETEQWSEMQGMLDQVRVEMEELQSSRELWQHRAITSDIDMRSIQSQMLEWKQRAYASEHKVTELQKQMSELQIKLQSTTVELFHPSTSSTGTRSKTLNQDFHRIKHHQHRLLDSHREKGNMP</sequence>
<name>A0A8B9A5S2_PHODC</name>
<organism evidence="1 2">
    <name type="scientific">Phoenix dactylifera</name>
    <name type="common">Date palm</name>
    <dbReference type="NCBI Taxonomy" id="42345"/>
    <lineage>
        <taxon>Eukaryota</taxon>
        <taxon>Viridiplantae</taxon>
        <taxon>Streptophyta</taxon>
        <taxon>Embryophyta</taxon>
        <taxon>Tracheophyta</taxon>
        <taxon>Spermatophyta</taxon>
        <taxon>Magnoliopsida</taxon>
        <taxon>Liliopsida</taxon>
        <taxon>Arecaceae</taxon>
        <taxon>Coryphoideae</taxon>
        <taxon>Phoeniceae</taxon>
        <taxon>Phoenix</taxon>
    </lineage>
</organism>